<keyword evidence="1" id="KW-0732">Signal</keyword>
<evidence type="ECO:0000313" key="2">
    <source>
        <dbReference type="EMBL" id="AWT24880.1"/>
    </source>
</evidence>
<name>A0A2Z3YPS2_9CORY</name>
<evidence type="ECO:0000256" key="1">
    <source>
        <dbReference type="SAM" id="SignalP"/>
    </source>
</evidence>
<evidence type="ECO:0000313" key="3">
    <source>
        <dbReference type="Proteomes" id="UP000247696"/>
    </source>
</evidence>
<proteinExistence type="predicted"/>
<organism evidence="2 3">
    <name type="scientific">Corynebacterium provencense</name>
    <dbReference type="NCBI Taxonomy" id="1737425"/>
    <lineage>
        <taxon>Bacteria</taxon>
        <taxon>Bacillati</taxon>
        <taxon>Actinomycetota</taxon>
        <taxon>Actinomycetes</taxon>
        <taxon>Mycobacteriales</taxon>
        <taxon>Corynebacteriaceae</taxon>
        <taxon>Corynebacterium</taxon>
    </lineage>
</organism>
<sequence length="279" mass="28345">MMRFFARPSIALTSIAACVVGLTACSSDAADEVVSNPDQASAVTSLDAGQPASRALSDLIVDGSLTPEGFEYIPPTASGESSMAELIKELSDDPEGSSDDLPGLIGGQSIAEMTTTTPTQCTGVAMDSLSVIDWMMLPTDTHATAGYGNLADEDDAIMITLTSDPVDPAHYPAELSECAEFTRTMDESGTVAASAFTAVPSQVSMDNAEVLVSADVTLTGATLNDQPVEGEGVGTTITVVTATTGGITFTVVAPQTADAGLITSIAAAQADRINNAPAA</sequence>
<dbReference type="AlphaFoldDB" id="A0A2Z3YPS2"/>
<evidence type="ECO:0008006" key="4">
    <source>
        <dbReference type="Google" id="ProtNLM"/>
    </source>
</evidence>
<dbReference type="EMBL" id="CP024988">
    <property type="protein sequence ID" value="AWT24880.1"/>
    <property type="molecule type" value="Genomic_DNA"/>
</dbReference>
<dbReference type="RefSeq" id="WP_162620171.1">
    <property type="nucleotide sequence ID" value="NZ_CP024988.1"/>
</dbReference>
<dbReference type="KEGG" id="cpre:Csp1_00430"/>
<protein>
    <recommendedName>
        <fullName evidence="4">PknH-like extracellular domain-containing protein</fullName>
    </recommendedName>
</protein>
<feature type="signal peptide" evidence="1">
    <location>
        <begin position="1"/>
        <end position="29"/>
    </location>
</feature>
<feature type="chain" id="PRO_5016295327" description="PknH-like extracellular domain-containing protein" evidence="1">
    <location>
        <begin position="30"/>
        <end position="279"/>
    </location>
</feature>
<keyword evidence="3" id="KW-1185">Reference proteome</keyword>
<accession>A0A2Z3YPS2</accession>
<dbReference type="PROSITE" id="PS51257">
    <property type="entry name" value="PROKAR_LIPOPROTEIN"/>
    <property type="match status" value="1"/>
</dbReference>
<gene>
    <name evidence="2" type="ORF">Csp1_00430</name>
</gene>
<reference evidence="3" key="1">
    <citation type="submission" date="2017-11" db="EMBL/GenBank/DDBJ databases">
        <title>Otitis media/interna in a cat caused by the recently described species Corynebacterium provencense.</title>
        <authorList>
            <person name="Kittl S."/>
            <person name="Brodard I."/>
            <person name="Rychener L."/>
            <person name="Jores J."/>
            <person name="Roosje P."/>
            <person name="Gobeli Brawand S."/>
        </authorList>
    </citation>
    <scope>NUCLEOTIDE SEQUENCE [LARGE SCALE GENOMIC DNA]</scope>
    <source>
        <strain evidence="3">17KM38</strain>
    </source>
</reference>
<dbReference type="STRING" id="1737425.GCA_900049755_01826"/>
<dbReference type="Proteomes" id="UP000247696">
    <property type="component" value="Chromosome"/>
</dbReference>